<reference evidence="1" key="2">
    <citation type="submission" date="2017-10" db="EMBL/GenBank/DDBJ databases">
        <title>Ladona fulva Genome sequencing and assembly.</title>
        <authorList>
            <person name="Murali S."/>
            <person name="Richards S."/>
            <person name="Bandaranaike D."/>
            <person name="Bellair M."/>
            <person name="Blankenburg K."/>
            <person name="Chao H."/>
            <person name="Dinh H."/>
            <person name="Doddapaneni H."/>
            <person name="Dugan-Rocha S."/>
            <person name="Elkadiri S."/>
            <person name="Gnanaolivu R."/>
            <person name="Hernandez B."/>
            <person name="Skinner E."/>
            <person name="Javaid M."/>
            <person name="Lee S."/>
            <person name="Li M."/>
            <person name="Ming W."/>
            <person name="Munidasa M."/>
            <person name="Muniz J."/>
            <person name="Nguyen L."/>
            <person name="Hughes D."/>
            <person name="Osuji N."/>
            <person name="Pu L.-L."/>
            <person name="Puazo M."/>
            <person name="Qu C."/>
            <person name="Quiroz J."/>
            <person name="Raj R."/>
            <person name="Weissenberger G."/>
            <person name="Xin Y."/>
            <person name="Zou X."/>
            <person name="Han Y."/>
            <person name="Worley K."/>
            <person name="Muzny D."/>
            <person name="Gibbs R."/>
        </authorList>
    </citation>
    <scope>NUCLEOTIDE SEQUENCE</scope>
    <source>
        <strain evidence="1">Sampled in the wild</strain>
    </source>
</reference>
<dbReference type="EMBL" id="KZ308369">
    <property type="protein sequence ID" value="KAG8228354.1"/>
    <property type="molecule type" value="Genomic_DNA"/>
</dbReference>
<dbReference type="OrthoDB" id="5969272at2759"/>
<proteinExistence type="predicted"/>
<name>A0A8K0K4R4_LADFU</name>
<keyword evidence="2" id="KW-1185">Reference proteome</keyword>
<accession>A0A8K0K4R4</accession>
<dbReference type="AlphaFoldDB" id="A0A8K0K4R4"/>
<reference evidence="1" key="1">
    <citation type="submission" date="2013-04" db="EMBL/GenBank/DDBJ databases">
        <authorList>
            <person name="Qu J."/>
            <person name="Murali S.C."/>
            <person name="Bandaranaike D."/>
            <person name="Bellair M."/>
            <person name="Blankenburg K."/>
            <person name="Chao H."/>
            <person name="Dinh H."/>
            <person name="Doddapaneni H."/>
            <person name="Downs B."/>
            <person name="Dugan-Rocha S."/>
            <person name="Elkadiri S."/>
            <person name="Gnanaolivu R.D."/>
            <person name="Hernandez B."/>
            <person name="Javaid M."/>
            <person name="Jayaseelan J.C."/>
            <person name="Lee S."/>
            <person name="Li M."/>
            <person name="Ming W."/>
            <person name="Munidasa M."/>
            <person name="Muniz J."/>
            <person name="Nguyen L."/>
            <person name="Ongeri F."/>
            <person name="Osuji N."/>
            <person name="Pu L.-L."/>
            <person name="Puazo M."/>
            <person name="Qu C."/>
            <person name="Quiroz J."/>
            <person name="Raj R."/>
            <person name="Weissenberger G."/>
            <person name="Xin Y."/>
            <person name="Zou X."/>
            <person name="Han Y."/>
            <person name="Richards S."/>
            <person name="Worley K."/>
            <person name="Muzny D."/>
            <person name="Gibbs R."/>
        </authorList>
    </citation>
    <scope>NUCLEOTIDE SEQUENCE</scope>
    <source>
        <strain evidence="1">Sampled in the wild</strain>
    </source>
</reference>
<evidence type="ECO:0000313" key="2">
    <source>
        <dbReference type="Proteomes" id="UP000792457"/>
    </source>
</evidence>
<protein>
    <recommendedName>
        <fullName evidence="3">Ig-like domain-containing protein</fullName>
    </recommendedName>
</protein>
<dbReference type="InterPro" id="IPR013783">
    <property type="entry name" value="Ig-like_fold"/>
</dbReference>
<gene>
    <name evidence="1" type="ORF">J437_LFUL006805</name>
</gene>
<dbReference type="Proteomes" id="UP000792457">
    <property type="component" value="Unassembled WGS sequence"/>
</dbReference>
<dbReference type="Gene3D" id="2.60.40.10">
    <property type="entry name" value="Immunoglobulins"/>
    <property type="match status" value="1"/>
</dbReference>
<sequence>MSVFSPFIIAVVLQYYEVQVFYNKNVIRGNTAILKCTIPSFVRDYITVTSWVQDSTFNIYPSIKAGQRHGDIESNILRLYKGIIGLKRLLLQYNTQAIEPVKKKPEENNYG</sequence>
<comment type="caution">
    <text evidence="1">The sequence shown here is derived from an EMBL/GenBank/DDBJ whole genome shotgun (WGS) entry which is preliminary data.</text>
</comment>
<organism evidence="1 2">
    <name type="scientific">Ladona fulva</name>
    <name type="common">Scarce chaser dragonfly</name>
    <name type="synonym">Libellula fulva</name>
    <dbReference type="NCBI Taxonomy" id="123851"/>
    <lineage>
        <taxon>Eukaryota</taxon>
        <taxon>Metazoa</taxon>
        <taxon>Ecdysozoa</taxon>
        <taxon>Arthropoda</taxon>
        <taxon>Hexapoda</taxon>
        <taxon>Insecta</taxon>
        <taxon>Pterygota</taxon>
        <taxon>Palaeoptera</taxon>
        <taxon>Odonata</taxon>
        <taxon>Epiprocta</taxon>
        <taxon>Anisoptera</taxon>
        <taxon>Libelluloidea</taxon>
        <taxon>Libellulidae</taxon>
        <taxon>Ladona</taxon>
    </lineage>
</organism>
<evidence type="ECO:0000313" key="1">
    <source>
        <dbReference type="EMBL" id="KAG8228354.1"/>
    </source>
</evidence>
<evidence type="ECO:0008006" key="3">
    <source>
        <dbReference type="Google" id="ProtNLM"/>
    </source>
</evidence>